<dbReference type="GO" id="GO:0006950">
    <property type="term" value="P:response to stress"/>
    <property type="evidence" value="ECO:0007669"/>
    <property type="project" value="TreeGrafter"/>
</dbReference>
<proteinExistence type="predicted"/>
<evidence type="ECO:0000313" key="2">
    <source>
        <dbReference type="EMBL" id="KJK33344.1"/>
    </source>
</evidence>
<sequence>MAELYAGVVSEASDYDLSMLVRALVMESNRFLEIFSAAHSLHPTDMTALNLIMTARSPMTPGALARALNLSASATTSVLDRLERAGHVVRERASDDRRRVELRVLSAATAVASAFFQPLALSYSSAWSALSAADREVVARFLATTTSATARVREATSDPAAADEEQ</sequence>
<feature type="domain" description="HTH marR-type" evidence="1">
    <location>
        <begin position="14"/>
        <end position="147"/>
    </location>
</feature>
<name>A0A0F0GFH9_LENAE</name>
<dbReference type="Proteomes" id="UP000033393">
    <property type="component" value="Unassembled WGS sequence"/>
</dbReference>
<dbReference type="InterPro" id="IPR036388">
    <property type="entry name" value="WH-like_DNA-bd_sf"/>
</dbReference>
<keyword evidence="3" id="KW-1185">Reference proteome</keyword>
<dbReference type="PANTHER" id="PTHR33164">
    <property type="entry name" value="TRANSCRIPTIONAL REGULATOR, MARR FAMILY"/>
    <property type="match status" value="1"/>
</dbReference>
<dbReference type="PATRIC" id="fig|68170.10.peg.2924"/>
<dbReference type="AlphaFoldDB" id="A0A0F0GFH9"/>
<accession>A0A0F0GFH9</accession>
<organism evidence="2 3">
    <name type="scientific">Lentzea aerocolonigenes</name>
    <name type="common">Lechevalieria aerocolonigenes</name>
    <name type="synonym">Saccharothrix aerocolonigenes</name>
    <dbReference type="NCBI Taxonomy" id="68170"/>
    <lineage>
        <taxon>Bacteria</taxon>
        <taxon>Bacillati</taxon>
        <taxon>Actinomycetota</taxon>
        <taxon>Actinomycetes</taxon>
        <taxon>Pseudonocardiales</taxon>
        <taxon>Pseudonocardiaceae</taxon>
        <taxon>Lentzea</taxon>
    </lineage>
</organism>
<reference evidence="2 3" key="1">
    <citation type="submission" date="2015-02" db="EMBL/GenBank/DDBJ databases">
        <authorList>
            <person name="Ju K.-S."/>
            <person name="Doroghazi J.R."/>
            <person name="Metcalf W."/>
        </authorList>
    </citation>
    <scope>NUCLEOTIDE SEQUENCE [LARGE SCALE GENOMIC DNA]</scope>
    <source>
        <strain evidence="2 3">NRRL B-16140</strain>
    </source>
</reference>
<gene>
    <name evidence="2" type="ORF">UK23_46495</name>
</gene>
<evidence type="ECO:0000313" key="3">
    <source>
        <dbReference type="Proteomes" id="UP000033393"/>
    </source>
</evidence>
<dbReference type="GO" id="GO:0003700">
    <property type="term" value="F:DNA-binding transcription factor activity"/>
    <property type="evidence" value="ECO:0007669"/>
    <property type="project" value="InterPro"/>
</dbReference>
<dbReference type="Pfam" id="PF12802">
    <property type="entry name" value="MarR_2"/>
    <property type="match status" value="1"/>
</dbReference>
<dbReference type="STRING" id="68170.GCA_000974445_06796"/>
<comment type="caution">
    <text evidence="2">The sequence shown here is derived from an EMBL/GenBank/DDBJ whole genome shotgun (WGS) entry which is preliminary data.</text>
</comment>
<dbReference type="InterPro" id="IPR039422">
    <property type="entry name" value="MarR/SlyA-like"/>
</dbReference>
<dbReference type="EMBL" id="JYJG01000548">
    <property type="protein sequence ID" value="KJK33344.1"/>
    <property type="molecule type" value="Genomic_DNA"/>
</dbReference>
<dbReference type="Gene3D" id="1.10.10.10">
    <property type="entry name" value="Winged helix-like DNA-binding domain superfamily/Winged helix DNA-binding domain"/>
    <property type="match status" value="1"/>
</dbReference>
<protein>
    <recommendedName>
        <fullName evidence="1">HTH marR-type domain-containing protein</fullName>
    </recommendedName>
</protein>
<dbReference type="PRINTS" id="PR00598">
    <property type="entry name" value="HTHMARR"/>
</dbReference>
<dbReference type="PANTHER" id="PTHR33164:SF106">
    <property type="entry name" value="TRANSCRIPTIONAL REGULATORY PROTEIN"/>
    <property type="match status" value="1"/>
</dbReference>
<dbReference type="SMART" id="SM00347">
    <property type="entry name" value="HTH_MARR"/>
    <property type="match status" value="1"/>
</dbReference>
<dbReference type="InterPro" id="IPR036390">
    <property type="entry name" value="WH_DNA-bd_sf"/>
</dbReference>
<dbReference type="PROSITE" id="PS50995">
    <property type="entry name" value="HTH_MARR_2"/>
    <property type="match status" value="1"/>
</dbReference>
<evidence type="ECO:0000259" key="1">
    <source>
        <dbReference type="PROSITE" id="PS50995"/>
    </source>
</evidence>
<dbReference type="SUPFAM" id="SSF46785">
    <property type="entry name" value="Winged helix' DNA-binding domain"/>
    <property type="match status" value="1"/>
</dbReference>
<dbReference type="InterPro" id="IPR000835">
    <property type="entry name" value="HTH_MarR-typ"/>
</dbReference>